<reference evidence="1 2" key="1">
    <citation type="journal article" date="2019" name="Int. J. Syst. Evol. Microbiol.">
        <title>The Global Catalogue of Microorganisms (GCM) 10K type strain sequencing project: providing services to taxonomists for standard genome sequencing and annotation.</title>
        <authorList>
            <consortium name="The Broad Institute Genomics Platform"/>
            <consortium name="The Broad Institute Genome Sequencing Center for Infectious Disease"/>
            <person name="Wu L."/>
            <person name="Ma J."/>
        </authorList>
    </citation>
    <scope>NUCLEOTIDE SEQUENCE [LARGE SCALE GENOMIC DNA]</scope>
    <source>
        <strain evidence="1 2">JCM 10367</strain>
    </source>
</reference>
<comment type="caution">
    <text evidence="1">The sequence shown here is derived from an EMBL/GenBank/DDBJ whole genome shotgun (WGS) entry which is preliminary data.</text>
</comment>
<evidence type="ECO:0000313" key="1">
    <source>
        <dbReference type="EMBL" id="GAA0630668.1"/>
    </source>
</evidence>
<dbReference type="EMBL" id="BAAAGU010000002">
    <property type="protein sequence ID" value="GAA0630668.1"/>
    <property type="molecule type" value="Genomic_DNA"/>
</dbReference>
<protein>
    <recommendedName>
        <fullName evidence="3">Transcriptional regulator</fullName>
    </recommendedName>
</protein>
<sequence>MRRCAPRTRLLTGLMRRADAEPEHRACLDRPAKACLEQGMARPGDSRRLDEALRTAILRRADRHT</sequence>
<organism evidence="1 2">
    <name type="scientific">Streptomyces thermocarboxydovorans</name>
    <dbReference type="NCBI Taxonomy" id="59298"/>
    <lineage>
        <taxon>Bacteria</taxon>
        <taxon>Bacillati</taxon>
        <taxon>Actinomycetota</taxon>
        <taxon>Actinomycetes</taxon>
        <taxon>Kitasatosporales</taxon>
        <taxon>Streptomycetaceae</taxon>
        <taxon>Streptomyces</taxon>
    </lineage>
</organism>
<proteinExistence type="predicted"/>
<name>A0ABN1H6U7_9ACTN</name>
<gene>
    <name evidence="1" type="ORF">GCM10009535_02560</name>
</gene>
<evidence type="ECO:0000313" key="2">
    <source>
        <dbReference type="Proteomes" id="UP001500724"/>
    </source>
</evidence>
<evidence type="ECO:0008006" key="3">
    <source>
        <dbReference type="Google" id="ProtNLM"/>
    </source>
</evidence>
<dbReference type="RefSeq" id="WP_343997394.1">
    <property type="nucleotide sequence ID" value="NZ_BAAAGU010000002.1"/>
</dbReference>
<keyword evidence="2" id="KW-1185">Reference proteome</keyword>
<dbReference type="Proteomes" id="UP001500724">
    <property type="component" value="Unassembled WGS sequence"/>
</dbReference>
<accession>A0ABN1H6U7</accession>